<feature type="site" description="Important for catalysis" evidence="6">
    <location>
        <position position="143"/>
    </location>
</feature>
<keyword evidence="5" id="KW-0547">Nucleotide-binding</keyword>
<proteinExistence type="inferred from homology"/>
<reference evidence="10" key="1">
    <citation type="submission" date="2017-09" db="EMBL/GenBank/DDBJ databases">
        <title>Depth-based differentiation of microbial function through sediment-hosted aquifers and enrichment of novel symbionts in the deep terrestrial subsurface.</title>
        <authorList>
            <person name="Probst A.J."/>
            <person name="Ladd B."/>
            <person name="Jarett J.K."/>
            <person name="Geller-Mcgrath D.E."/>
            <person name="Sieber C.M.K."/>
            <person name="Emerson J.B."/>
            <person name="Anantharaman K."/>
            <person name="Thomas B.C."/>
            <person name="Malmstrom R."/>
            <person name="Stieglmeier M."/>
            <person name="Klingl A."/>
            <person name="Woyke T."/>
            <person name="Ryan C.M."/>
            <person name="Banfield J.F."/>
        </authorList>
    </citation>
    <scope>NUCLEOTIDE SEQUENCE [LARGE SCALE GENOMIC DNA]</scope>
</reference>
<dbReference type="InterPro" id="IPR014362">
    <property type="entry name" value="Glu_DH"/>
</dbReference>
<keyword evidence="5" id="KW-0520">NAD</keyword>
<dbReference type="InterPro" id="IPR006095">
    <property type="entry name" value="Glu/Leu/Phe/Val/Trp_DH"/>
</dbReference>
<organism evidence="9 10">
    <name type="scientific">Candidatus Falkowbacteria bacterium CG10_big_fil_rev_8_21_14_0_10_38_22</name>
    <dbReference type="NCBI Taxonomy" id="1974564"/>
    <lineage>
        <taxon>Bacteria</taxon>
        <taxon>Candidatus Falkowiibacteriota</taxon>
    </lineage>
</organism>
<dbReference type="Gene3D" id="3.40.50.720">
    <property type="entry name" value="NAD(P)-binding Rossmann-like Domain"/>
    <property type="match status" value="1"/>
</dbReference>
<evidence type="ECO:0000256" key="5">
    <source>
        <dbReference type="PIRSR" id="PIRSR000185-2"/>
    </source>
</evidence>
<comment type="similarity">
    <text evidence="1 3 7">Belongs to the Glu/Leu/Phe/Val dehydrogenases family.</text>
</comment>
<feature type="binding site" evidence="5">
    <location>
        <position position="358"/>
    </location>
    <ligand>
        <name>substrate</name>
    </ligand>
</feature>
<sequence length="424" mass="46458">MTNQFKGVIEQLNKICRLRGIEPDELEILRKPDRIIEVSLPVIMDNGQIKVFTGYRVQYNNILGPYKGGLRFHPKVNLDEVKALAFWMTIKCAVADIPYGGGKGGVAVDVKKISKSELERLTRAYTRGFADFIGPFKDILAPDVYTNPQVMAWLMDEYNHIKGENTPAVVTGKPVEIGGSLGRDTATSLGGFYIFEQVLEKMSAKSKSASGGKIASNKNKISLAVQGFGNVGMNFALIAFAAGYKIVAVSDSAGGIYNKKSLNPEAVLLHKQTTGSVINFKGAENISNEKLLELPVEILAPAALENVINEKNAGRIKAKIILELANGPTTPAAEAKLLKKGILIVPDVLANSGGVIVSYFEWVQNLQHYYWEQAKVKANLKKQISSAFKKVWQTMEVQGNRKMRTAAYMVAVERLVKALKVRGI</sequence>
<evidence type="ECO:0000256" key="3">
    <source>
        <dbReference type="PIRNR" id="PIRNR000185"/>
    </source>
</evidence>
<evidence type="ECO:0000313" key="9">
    <source>
        <dbReference type="EMBL" id="PIT95441.1"/>
    </source>
</evidence>
<evidence type="ECO:0000256" key="6">
    <source>
        <dbReference type="PIRSR" id="PIRSR000185-3"/>
    </source>
</evidence>
<dbReference type="Pfam" id="PF02812">
    <property type="entry name" value="ELFV_dehydrog_N"/>
    <property type="match status" value="1"/>
</dbReference>
<name>A0A2M6WRL3_9BACT</name>
<dbReference type="GO" id="GO:0000166">
    <property type="term" value="F:nucleotide binding"/>
    <property type="evidence" value="ECO:0007669"/>
    <property type="project" value="UniProtKB-KW"/>
</dbReference>
<dbReference type="Pfam" id="PF00208">
    <property type="entry name" value="ELFV_dehydrog"/>
    <property type="match status" value="1"/>
</dbReference>
<feature type="binding site" evidence="5">
    <location>
        <position position="67"/>
    </location>
    <ligand>
        <name>substrate</name>
    </ligand>
</feature>
<feature type="active site" description="Proton donor" evidence="4">
    <location>
        <position position="103"/>
    </location>
</feature>
<dbReference type="FunFam" id="3.40.50.10860:FF:000003">
    <property type="entry name" value="Glutamate dehydrogenase"/>
    <property type="match status" value="1"/>
</dbReference>
<dbReference type="InterPro" id="IPR006096">
    <property type="entry name" value="Glu/Leu/Phe/Val/Trp_DH_C"/>
</dbReference>
<gene>
    <name evidence="9" type="ORF">COT96_01225</name>
</gene>
<evidence type="ECO:0000256" key="1">
    <source>
        <dbReference type="ARBA" id="ARBA00006382"/>
    </source>
</evidence>
<dbReference type="InterPro" id="IPR006097">
    <property type="entry name" value="Glu/Leu/Phe/Val/Trp_DH_dimer"/>
</dbReference>
<evidence type="ECO:0000256" key="7">
    <source>
        <dbReference type="RuleBase" id="RU004417"/>
    </source>
</evidence>
<dbReference type="AlphaFoldDB" id="A0A2M6WRL3"/>
<dbReference type="PRINTS" id="PR00082">
    <property type="entry name" value="GLFDHDRGNASE"/>
</dbReference>
<dbReference type="EMBL" id="PFAO01000026">
    <property type="protein sequence ID" value="PIT95441.1"/>
    <property type="molecule type" value="Genomic_DNA"/>
</dbReference>
<evidence type="ECO:0000256" key="2">
    <source>
        <dbReference type="ARBA" id="ARBA00023002"/>
    </source>
</evidence>
<dbReference type="CDD" id="cd01076">
    <property type="entry name" value="NAD_bind_1_Glu_DH"/>
    <property type="match status" value="1"/>
</dbReference>
<dbReference type="InterPro" id="IPR033922">
    <property type="entry name" value="NAD_bind_Glu_DH"/>
</dbReference>
<feature type="binding site" evidence="5">
    <location>
        <position position="91"/>
    </location>
    <ligand>
        <name>substrate</name>
    </ligand>
</feature>
<dbReference type="SUPFAM" id="SSF53223">
    <property type="entry name" value="Aminoacid dehydrogenase-like, N-terminal domain"/>
    <property type="match status" value="1"/>
</dbReference>
<dbReference type="GO" id="GO:0006538">
    <property type="term" value="P:L-glutamate catabolic process"/>
    <property type="evidence" value="ECO:0007669"/>
    <property type="project" value="TreeGrafter"/>
</dbReference>
<evidence type="ECO:0000259" key="8">
    <source>
        <dbReference type="SMART" id="SM00839"/>
    </source>
</evidence>
<dbReference type="SUPFAM" id="SSF51735">
    <property type="entry name" value="NAD(P)-binding Rossmann-fold domains"/>
    <property type="match status" value="1"/>
</dbReference>
<feature type="domain" description="Glutamate/phenylalanine/leucine/valine/L-tryptophan dehydrogenase C-terminal" evidence="8">
    <location>
        <begin position="180"/>
        <end position="423"/>
    </location>
</feature>
<keyword evidence="2 3" id="KW-0560">Oxidoreductase</keyword>
<feature type="binding site" evidence="5">
    <location>
        <position position="187"/>
    </location>
    <ligand>
        <name>NAD(+)</name>
        <dbReference type="ChEBI" id="CHEBI:57540"/>
    </ligand>
</feature>
<accession>A0A2M6WRL3</accession>
<dbReference type="GO" id="GO:0004352">
    <property type="term" value="F:glutamate dehydrogenase (NAD+) activity"/>
    <property type="evidence" value="ECO:0007669"/>
    <property type="project" value="TreeGrafter"/>
</dbReference>
<dbReference type="Gene3D" id="3.40.50.10860">
    <property type="entry name" value="Leucine Dehydrogenase, chain A, domain 1"/>
    <property type="match status" value="1"/>
</dbReference>
<dbReference type="PIRSF" id="PIRSF000185">
    <property type="entry name" value="Glu_DH"/>
    <property type="match status" value="1"/>
</dbReference>
<comment type="caution">
    <text evidence="9">The sequence shown here is derived from an EMBL/GenBank/DDBJ whole genome shotgun (WGS) entry which is preliminary data.</text>
</comment>
<dbReference type="SMART" id="SM00839">
    <property type="entry name" value="ELFV_dehydrog"/>
    <property type="match status" value="1"/>
</dbReference>
<feature type="binding site" evidence="5">
    <location>
        <position position="230"/>
    </location>
    <ligand>
        <name>NAD(+)</name>
        <dbReference type="ChEBI" id="CHEBI:57540"/>
    </ligand>
</feature>
<evidence type="ECO:0000313" key="10">
    <source>
        <dbReference type="Proteomes" id="UP000228964"/>
    </source>
</evidence>
<dbReference type="InterPro" id="IPR036291">
    <property type="entry name" value="NAD(P)-bd_dom_sf"/>
</dbReference>
<protein>
    <recommendedName>
        <fullName evidence="3">Glutamate dehydrogenase</fullName>
    </recommendedName>
</protein>
<dbReference type="Proteomes" id="UP000228964">
    <property type="component" value="Unassembled WGS sequence"/>
</dbReference>
<dbReference type="InterPro" id="IPR046346">
    <property type="entry name" value="Aminoacid_DH-like_N_sf"/>
</dbReference>
<dbReference type="PANTHER" id="PTHR11606:SF13">
    <property type="entry name" value="GLUTAMATE DEHYDROGENASE 1, MITOCHONDRIAL"/>
    <property type="match status" value="1"/>
</dbReference>
<dbReference type="PANTHER" id="PTHR11606">
    <property type="entry name" value="GLUTAMATE DEHYDROGENASE"/>
    <property type="match status" value="1"/>
</dbReference>
<evidence type="ECO:0000256" key="4">
    <source>
        <dbReference type="PIRSR" id="PIRSR000185-1"/>
    </source>
</evidence>